<gene>
    <name evidence="1" type="ORF">M0R45_017608</name>
</gene>
<comment type="caution">
    <text evidence="1">The sequence shown here is derived from an EMBL/GenBank/DDBJ whole genome shotgun (WGS) entry which is preliminary data.</text>
</comment>
<protein>
    <submittedName>
        <fullName evidence="1">Uncharacterized protein</fullName>
    </submittedName>
</protein>
<accession>A0AAW1XXJ4</accession>
<sequence>MHIAAGVLSDKWRRLIGLCLESWGSEDHHHSSVSVVNMVDVIKTIPILAPYLLNLKLSYPFGQYLNCDETCQRPPNLPLESWEKDRSEITIPSPSVCASSPEMVAYSRFAVEEFNKEKNAQLQYVRGVCPASKDEDGICLLSLEAVDADHVVKTYQTIIKDDRTGDPPQLNFYGLGEYEPDTDE</sequence>
<organism evidence="1 2">
    <name type="scientific">Rubus argutus</name>
    <name type="common">Southern blackberry</name>
    <dbReference type="NCBI Taxonomy" id="59490"/>
    <lineage>
        <taxon>Eukaryota</taxon>
        <taxon>Viridiplantae</taxon>
        <taxon>Streptophyta</taxon>
        <taxon>Embryophyta</taxon>
        <taxon>Tracheophyta</taxon>
        <taxon>Spermatophyta</taxon>
        <taxon>Magnoliopsida</taxon>
        <taxon>eudicotyledons</taxon>
        <taxon>Gunneridae</taxon>
        <taxon>Pentapetalae</taxon>
        <taxon>rosids</taxon>
        <taxon>fabids</taxon>
        <taxon>Rosales</taxon>
        <taxon>Rosaceae</taxon>
        <taxon>Rosoideae</taxon>
        <taxon>Rosoideae incertae sedis</taxon>
        <taxon>Rubus</taxon>
    </lineage>
</organism>
<dbReference type="EMBL" id="JBEDUW010000003">
    <property type="protein sequence ID" value="KAK9940976.1"/>
    <property type="molecule type" value="Genomic_DNA"/>
</dbReference>
<dbReference type="Proteomes" id="UP001457282">
    <property type="component" value="Unassembled WGS sequence"/>
</dbReference>
<evidence type="ECO:0000313" key="2">
    <source>
        <dbReference type="Proteomes" id="UP001457282"/>
    </source>
</evidence>
<keyword evidence="2" id="KW-1185">Reference proteome</keyword>
<proteinExistence type="predicted"/>
<dbReference type="Gene3D" id="3.10.450.10">
    <property type="match status" value="1"/>
</dbReference>
<reference evidence="1 2" key="1">
    <citation type="journal article" date="2023" name="G3 (Bethesda)">
        <title>A chromosome-length genome assembly and annotation of blackberry (Rubus argutus, cv. 'Hillquist').</title>
        <authorList>
            <person name="Bruna T."/>
            <person name="Aryal R."/>
            <person name="Dudchenko O."/>
            <person name="Sargent D.J."/>
            <person name="Mead D."/>
            <person name="Buti M."/>
            <person name="Cavallini A."/>
            <person name="Hytonen T."/>
            <person name="Andres J."/>
            <person name="Pham M."/>
            <person name="Weisz D."/>
            <person name="Mascagni F."/>
            <person name="Usai G."/>
            <person name="Natali L."/>
            <person name="Bassil N."/>
            <person name="Fernandez G.E."/>
            <person name="Lomsadze A."/>
            <person name="Armour M."/>
            <person name="Olukolu B."/>
            <person name="Poorten T."/>
            <person name="Britton C."/>
            <person name="Davik J."/>
            <person name="Ashrafi H."/>
            <person name="Aiden E.L."/>
            <person name="Borodovsky M."/>
            <person name="Worthington M."/>
        </authorList>
    </citation>
    <scope>NUCLEOTIDE SEQUENCE [LARGE SCALE GENOMIC DNA]</scope>
    <source>
        <strain evidence="1">PI 553951</strain>
    </source>
</reference>
<evidence type="ECO:0000313" key="1">
    <source>
        <dbReference type="EMBL" id="KAK9940976.1"/>
    </source>
</evidence>
<name>A0AAW1XXJ4_RUBAR</name>
<dbReference type="AlphaFoldDB" id="A0AAW1XXJ4"/>